<proteinExistence type="predicted"/>
<accession>A0ABS0XRT2</accession>
<sequence>MIATIRMTAATLPLDTIADPAPRRPRRWLRGLGWTVAVIVALVAALWFLFTSAAPAVPPMPAPTAEQAGAGRDAVMQLRGEGEAPRAHGIRLGADQLQGMAALASHGFRPARFAVTLRDQAVAVTVSRALPLGRWFNADLVTGGRQTGFPHARLRIGSVTFSPFWTRKLIETARRFALWRGIEVGPLDTLVRGIAVGGGEVAAVVDLPRPPGPIDGAVATRLYCALAAAQRRTPSDDFATHVRRVFSAPKGAETDVVRNRAAFVALAIFLVDDRVAELADAATAGIAACHIAPPTVMIHGRADLPKHWSLSAAIAAASGTQFAQAIGEWKELADSLSPQSSFAIGDPSGFSFVDVSADRAGFRAAGRADEPGEATRLAATTPDQLLPPVLLKQPEGMKKADFVRDYGSITDPRYTAMVAKIDAILNTDTID</sequence>
<keyword evidence="1" id="KW-1133">Transmembrane helix</keyword>
<evidence type="ECO:0008006" key="4">
    <source>
        <dbReference type="Google" id="ProtNLM"/>
    </source>
</evidence>
<keyword evidence="1" id="KW-0472">Membrane</keyword>
<gene>
    <name evidence="2" type="ORF">JAO74_11665</name>
</gene>
<dbReference type="EMBL" id="JAELXS010000006">
    <property type="protein sequence ID" value="MBJ6122448.1"/>
    <property type="molecule type" value="Genomic_DNA"/>
</dbReference>
<name>A0ABS0XRT2_9SPHN</name>
<feature type="transmembrane region" description="Helical" evidence="1">
    <location>
        <begin position="32"/>
        <end position="50"/>
    </location>
</feature>
<keyword evidence="1" id="KW-0812">Transmembrane</keyword>
<keyword evidence="3" id="KW-1185">Reference proteome</keyword>
<evidence type="ECO:0000256" key="1">
    <source>
        <dbReference type="SAM" id="Phobius"/>
    </source>
</evidence>
<evidence type="ECO:0000313" key="3">
    <source>
        <dbReference type="Proteomes" id="UP000640426"/>
    </source>
</evidence>
<protein>
    <recommendedName>
        <fullName evidence="4">DUF2927 domain-containing protein</fullName>
    </recommendedName>
</protein>
<organism evidence="2 3">
    <name type="scientific">Sphingomonas mollis</name>
    <dbReference type="NCBI Taxonomy" id="2795726"/>
    <lineage>
        <taxon>Bacteria</taxon>
        <taxon>Pseudomonadati</taxon>
        <taxon>Pseudomonadota</taxon>
        <taxon>Alphaproteobacteria</taxon>
        <taxon>Sphingomonadales</taxon>
        <taxon>Sphingomonadaceae</taxon>
        <taxon>Sphingomonas</taxon>
    </lineage>
</organism>
<reference evidence="3" key="1">
    <citation type="submission" date="2020-12" db="EMBL/GenBank/DDBJ databases">
        <title>Hymenobacter sp.</title>
        <authorList>
            <person name="Kim M.K."/>
        </authorList>
    </citation>
    <scope>NUCLEOTIDE SEQUENCE [LARGE SCALE GENOMIC DNA]</scope>
    <source>
        <strain evidence="3">BT553</strain>
    </source>
</reference>
<comment type="caution">
    <text evidence="2">The sequence shown here is derived from an EMBL/GenBank/DDBJ whole genome shotgun (WGS) entry which is preliminary data.</text>
</comment>
<dbReference type="Proteomes" id="UP000640426">
    <property type="component" value="Unassembled WGS sequence"/>
</dbReference>
<evidence type="ECO:0000313" key="2">
    <source>
        <dbReference type="EMBL" id="MBJ6122448.1"/>
    </source>
</evidence>